<organism evidence="2 3">
    <name type="scientific">Pelotomaculum isophthalicicum JI</name>
    <dbReference type="NCBI Taxonomy" id="947010"/>
    <lineage>
        <taxon>Bacteria</taxon>
        <taxon>Bacillati</taxon>
        <taxon>Bacillota</taxon>
        <taxon>Clostridia</taxon>
        <taxon>Eubacteriales</taxon>
        <taxon>Desulfotomaculaceae</taxon>
        <taxon>Pelotomaculum</taxon>
    </lineage>
</organism>
<dbReference type="EMBL" id="JAKOAV010000002">
    <property type="protein sequence ID" value="MDF9407022.1"/>
    <property type="molecule type" value="Genomic_DNA"/>
</dbReference>
<dbReference type="Pfam" id="PF13485">
    <property type="entry name" value="Peptidase_MA_2"/>
    <property type="match status" value="1"/>
</dbReference>
<feature type="domain" description="Peptidase MA-like" evidence="1">
    <location>
        <begin position="153"/>
        <end position="276"/>
    </location>
</feature>
<reference evidence="2" key="1">
    <citation type="submission" date="2022-02" db="EMBL/GenBank/DDBJ databases">
        <authorList>
            <person name="Leng L."/>
        </authorList>
    </citation>
    <scope>NUCLEOTIDE SEQUENCE</scope>
    <source>
        <strain evidence="2">JI</strain>
    </source>
</reference>
<keyword evidence="3" id="KW-1185">Reference proteome</keyword>
<accession>A0A9X4H3L6</accession>
<protein>
    <recommendedName>
        <fullName evidence="1">Peptidase MA-like domain-containing protein</fullName>
    </recommendedName>
</protein>
<dbReference type="Proteomes" id="UP001154312">
    <property type="component" value="Unassembled WGS sequence"/>
</dbReference>
<dbReference type="AlphaFoldDB" id="A0A9X4H3L6"/>
<sequence>MKIVLGLFTTVFIIVTAMFLKLPAGVRFYGYGAIRELMKVHTVMGTWGMNKISSEHFCVRFLPDKRAEAEMVLEVAEQFYRPVRADFCYSTRGKIPVILYSSKEELNKSFGWEAKESAMGVYWAGTIRVLSPEVWAGDVDEGQVKDKFISSGPMAHELTHLMVDYLTGGNYPRWFTEGVAQYEDYKLTGFVIGDPAASPGRQLYSMEELGASFDSLPDQAMAYQESFAAVYYIVQFYGEDVLYELIGELGQGCSLSQAMENVLNLNIMQFEKEWRNHDIFLVSEL</sequence>
<dbReference type="RefSeq" id="WP_277442184.1">
    <property type="nucleotide sequence ID" value="NZ_JAKOAV010000002.1"/>
</dbReference>
<dbReference type="InterPro" id="IPR039568">
    <property type="entry name" value="Peptidase_MA-like_dom"/>
</dbReference>
<evidence type="ECO:0000259" key="1">
    <source>
        <dbReference type="Pfam" id="PF13485"/>
    </source>
</evidence>
<evidence type="ECO:0000313" key="3">
    <source>
        <dbReference type="Proteomes" id="UP001154312"/>
    </source>
</evidence>
<proteinExistence type="predicted"/>
<evidence type="ECO:0000313" key="2">
    <source>
        <dbReference type="EMBL" id="MDF9407022.1"/>
    </source>
</evidence>
<comment type="caution">
    <text evidence="2">The sequence shown here is derived from an EMBL/GenBank/DDBJ whole genome shotgun (WGS) entry which is preliminary data.</text>
</comment>
<gene>
    <name evidence="2" type="ORF">L7E55_01380</name>
</gene>
<name>A0A9X4H3L6_9FIRM</name>